<sequence>MEDIFDSSLNLEEIHFKEGFSEGYDQGLVAGKEDAWQVGLKVGFETREELGFYCCYVNVWNSTILVDRTRFSKRVQKMIKQMEELVEKYPVSNPENESVQQLMEGLRLKFRAVSATLDVKLEYIGYHKSTPDSKDIEF</sequence>
<name>A0A6A1WEX0_9ROSI</name>
<dbReference type="InterPro" id="IPR052436">
    <property type="entry name" value="LTO1_adapter"/>
</dbReference>
<reference evidence="1 2" key="1">
    <citation type="journal article" date="2019" name="Plant Biotechnol. J.">
        <title>The red bayberry genome and genetic basis of sex determination.</title>
        <authorList>
            <person name="Jia H.M."/>
            <person name="Jia H.J."/>
            <person name="Cai Q.L."/>
            <person name="Wang Y."/>
            <person name="Zhao H.B."/>
            <person name="Yang W.F."/>
            <person name="Wang G.Y."/>
            <person name="Li Y.H."/>
            <person name="Zhan D.L."/>
            <person name="Shen Y.T."/>
            <person name="Niu Q.F."/>
            <person name="Chang L."/>
            <person name="Qiu J."/>
            <person name="Zhao L."/>
            <person name="Xie H.B."/>
            <person name="Fu W.Y."/>
            <person name="Jin J."/>
            <person name="Li X.W."/>
            <person name="Jiao Y."/>
            <person name="Zhou C.C."/>
            <person name="Tu T."/>
            <person name="Chai C.Y."/>
            <person name="Gao J.L."/>
            <person name="Fan L.J."/>
            <person name="van de Weg E."/>
            <person name="Wang J.Y."/>
            <person name="Gao Z.S."/>
        </authorList>
    </citation>
    <scope>NUCLEOTIDE SEQUENCE [LARGE SCALE GENOMIC DNA]</scope>
    <source>
        <tissue evidence="1">Leaves</tissue>
    </source>
</reference>
<organism evidence="1 2">
    <name type="scientific">Morella rubra</name>
    <name type="common">Chinese bayberry</name>
    <dbReference type="NCBI Taxonomy" id="262757"/>
    <lineage>
        <taxon>Eukaryota</taxon>
        <taxon>Viridiplantae</taxon>
        <taxon>Streptophyta</taxon>
        <taxon>Embryophyta</taxon>
        <taxon>Tracheophyta</taxon>
        <taxon>Spermatophyta</taxon>
        <taxon>Magnoliopsida</taxon>
        <taxon>eudicotyledons</taxon>
        <taxon>Gunneridae</taxon>
        <taxon>Pentapetalae</taxon>
        <taxon>rosids</taxon>
        <taxon>fabids</taxon>
        <taxon>Fagales</taxon>
        <taxon>Myricaceae</taxon>
        <taxon>Morella</taxon>
    </lineage>
</organism>
<evidence type="ECO:0000313" key="2">
    <source>
        <dbReference type="Proteomes" id="UP000516437"/>
    </source>
</evidence>
<dbReference type="PANTHER" id="PTHR28532">
    <property type="entry name" value="GEO13458P1"/>
    <property type="match status" value="1"/>
</dbReference>
<dbReference type="OrthoDB" id="48036at2759"/>
<proteinExistence type="predicted"/>
<dbReference type="Proteomes" id="UP000516437">
    <property type="component" value="Chromosome 2"/>
</dbReference>
<protein>
    <submittedName>
        <fullName evidence="1">Uncharacterized protein</fullName>
    </submittedName>
</protein>
<dbReference type="PANTHER" id="PTHR28532:SF1">
    <property type="entry name" value="ORAL CANCER OVEREXPRESSED 1"/>
    <property type="match status" value="1"/>
</dbReference>
<accession>A0A6A1WEX0</accession>
<comment type="caution">
    <text evidence="1">The sequence shown here is derived from an EMBL/GenBank/DDBJ whole genome shotgun (WGS) entry which is preliminary data.</text>
</comment>
<dbReference type="EMBL" id="RXIC02000020">
    <property type="protein sequence ID" value="KAB1223403.1"/>
    <property type="molecule type" value="Genomic_DNA"/>
</dbReference>
<gene>
    <name evidence="1" type="ORF">CJ030_MR2G012400</name>
</gene>
<evidence type="ECO:0000313" key="1">
    <source>
        <dbReference type="EMBL" id="KAB1223403.1"/>
    </source>
</evidence>
<dbReference type="AlphaFoldDB" id="A0A6A1WEX0"/>
<keyword evidence="2" id="KW-1185">Reference proteome</keyword>